<dbReference type="Pfam" id="PF00664">
    <property type="entry name" value="ABC_membrane"/>
    <property type="match status" value="1"/>
</dbReference>
<dbReference type="InterPro" id="IPR011527">
    <property type="entry name" value="ABC1_TM_dom"/>
</dbReference>
<feature type="transmembrane region" description="Helical" evidence="7">
    <location>
        <begin position="272"/>
        <end position="295"/>
    </location>
</feature>
<keyword evidence="4 10" id="KW-0067">ATP-binding</keyword>
<dbReference type="Gene3D" id="3.40.50.300">
    <property type="entry name" value="P-loop containing nucleotide triphosphate hydrolases"/>
    <property type="match status" value="1"/>
</dbReference>
<dbReference type="InterPro" id="IPR036640">
    <property type="entry name" value="ABC1_TM_sf"/>
</dbReference>
<dbReference type="GO" id="GO:0016887">
    <property type="term" value="F:ATP hydrolysis activity"/>
    <property type="evidence" value="ECO:0007669"/>
    <property type="project" value="InterPro"/>
</dbReference>
<evidence type="ECO:0000256" key="3">
    <source>
        <dbReference type="ARBA" id="ARBA00022741"/>
    </source>
</evidence>
<keyword evidence="6 7" id="KW-0472">Membrane</keyword>
<keyword evidence="5 7" id="KW-1133">Transmembrane helix</keyword>
<evidence type="ECO:0000256" key="2">
    <source>
        <dbReference type="ARBA" id="ARBA00022692"/>
    </source>
</evidence>
<dbReference type="EMBL" id="CP165718">
    <property type="protein sequence ID" value="XDV10127.1"/>
    <property type="molecule type" value="Genomic_DNA"/>
</dbReference>
<dbReference type="PANTHER" id="PTHR24221:SF654">
    <property type="entry name" value="ATP-BINDING CASSETTE SUB-FAMILY B MEMBER 6"/>
    <property type="match status" value="1"/>
</dbReference>
<proteinExistence type="predicted"/>
<evidence type="ECO:0000313" key="10">
    <source>
        <dbReference type="EMBL" id="XDV10127.1"/>
    </source>
</evidence>
<dbReference type="InterPro" id="IPR027417">
    <property type="entry name" value="P-loop_NTPase"/>
</dbReference>
<evidence type="ECO:0000256" key="6">
    <source>
        <dbReference type="ARBA" id="ARBA00023136"/>
    </source>
</evidence>
<dbReference type="PROSITE" id="PS00211">
    <property type="entry name" value="ABC_TRANSPORTER_1"/>
    <property type="match status" value="1"/>
</dbReference>
<dbReference type="GO" id="GO:0140359">
    <property type="term" value="F:ABC-type transporter activity"/>
    <property type="evidence" value="ECO:0007669"/>
    <property type="project" value="InterPro"/>
</dbReference>
<feature type="transmembrane region" description="Helical" evidence="7">
    <location>
        <begin position="36"/>
        <end position="65"/>
    </location>
</feature>
<dbReference type="RefSeq" id="WP_369743441.1">
    <property type="nucleotide sequence ID" value="NZ_CP165718.1"/>
</dbReference>
<evidence type="ECO:0000256" key="1">
    <source>
        <dbReference type="ARBA" id="ARBA00004651"/>
    </source>
</evidence>
<feature type="transmembrane region" description="Helical" evidence="7">
    <location>
        <begin position="85"/>
        <end position="108"/>
    </location>
</feature>
<evidence type="ECO:0000259" key="8">
    <source>
        <dbReference type="PROSITE" id="PS50893"/>
    </source>
</evidence>
<reference evidence="10" key="1">
    <citation type="submission" date="2024-07" db="EMBL/GenBank/DDBJ databases">
        <title>Whole genome sequence of bacterial strains from algal surface.</title>
        <authorList>
            <person name="Kumar P."/>
        </authorList>
    </citation>
    <scope>NUCLEOTIDE SEQUENCE</scope>
    <source>
        <strain evidence="10">PP-1MA</strain>
    </source>
</reference>
<protein>
    <submittedName>
        <fullName evidence="10">ABC transporter ATP-binding protein</fullName>
    </submittedName>
</protein>
<accession>A0AB39XBH6</accession>
<keyword evidence="3" id="KW-0547">Nucleotide-binding</keyword>
<feature type="domain" description="ABC transmembrane type-1" evidence="9">
    <location>
        <begin position="36"/>
        <end position="318"/>
    </location>
</feature>
<dbReference type="Gene3D" id="1.20.1560.10">
    <property type="entry name" value="ABC transporter type 1, transmembrane domain"/>
    <property type="match status" value="1"/>
</dbReference>
<dbReference type="AlphaFoldDB" id="A0AB39XBH6"/>
<dbReference type="GO" id="GO:0005524">
    <property type="term" value="F:ATP binding"/>
    <property type="evidence" value="ECO:0007669"/>
    <property type="project" value="UniProtKB-KW"/>
</dbReference>
<dbReference type="Pfam" id="PF00005">
    <property type="entry name" value="ABC_tran"/>
    <property type="match status" value="1"/>
</dbReference>
<sequence>MSGYHQLPVLSARQTVTEAKNYFLDFFRAFPKRISLIVLLMVAQTLSAGVGVLFILPLLSVLGFAGETASNHEITQVVAAIFETLHIPLNLVSMLVVYVALITLVATLRAYNMTLSASVQQRYTHVLRQTMYRLVMRTQWSVLNRYSLADLGYLLNGQVSQIGRLSQLTFQFLSQFLLTIGFFVVALVVSWQMSFMALLFAVLSSVLLLPLYKRTLGSGRTQLRENQRLFKAVSEHLHSLRMIKLFGAEDRFAQALSHTSERLEQQQIRLTLINAVTTWLLTIIAALLVAAFFYISLTVIGSEIAELIVLVVILARMLPLLSSVQKTVQQALHAIPASANGRAVVKQLQQAQEPELAAVDATKYVVQITQQCELRHVTFQYNGANEPVLQQFSCVIPANKITALTGPSGSGKSTVADLIAGLQQATAGELVVDNIVLNAMQTLAWRHSVAYVVQEPLLFDDTIYNNLIWVRDDISDIDIERALRDAAAWDFVQSLPKGLHTRVGDHGRQLSGGQRQRLAIARALLRNPQLLILDEATNALDQANEALVKETIQSLRGKLTVIVISHQASINELADNQIHLG</sequence>
<dbReference type="GO" id="GO:0005886">
    <property type="term" value="C:plasma membrane"/>
    <property type="evidence" value="ECO:0007669"/>
    <property type="project" value="UniProtKB-SubCell"/>
</dbReference>
<evidence type="ECO:0000256" key="4">
    <source>
        <dbReference type="ARBA" id="ARBA00022840"/>
    </source>
</evidence>
<dbReference type="InterPro" id="IPR003593">
    <property type="entry name" value="AAA+_ATPase"/>
</dbReference>
<feature type="transmembrane region" description="Helical" evidence="7">
    <location>
        <begin position="195"/>
        <end position="212"/>
    </location>
</feature>
<comment type="subcellular location">
    <subcellularLocation>
        <location evidence="1">Cell membrane</location>
        <topology evidence="1">Multi-pass membrane protein</topology>
    </subcellularLocation>
</comment>
<evidence type="ECO:0000256" key="5">
    <source>
        <dbReference type="ARBA" id="ARBA00022989"/>
    </source>
</evidence>
<dbReference type="SMART" id="SM00382">
    <property type="entry name" value="AAA"/>
    <property type="match status" value="1"/>
</dbReference>
<evidence type="ECO:0000259" key="9">
    <source>
        <dbReference type="PROSITE" id="PS50929"/>
    </source>
</evidence>
<dbReference type="InterPro" id="IPR003439">
    <property type="entry name" value="ABC_transporter-like_ATP-bd"/>
</dbReference>
<name>A0AB39XBH6_9GAMM</name>
<dbReference type="GO" id="GO:0034040">
    <property type="term" value="F:ATPase-coupled lipid transmembrane transporter activity"/>
    <property type="evidence" value="ECO:0007669"/>
    <property type="project" value="TreeGrafter"/>
</dbReference>
<dbReference type="SUPFAM" id="SSF90123">
    <property type="entry name" value="ABC transporter transmembrane region"/>
    <property type="match status" value="1"/>
</dbReference>
<dbReference type="PROSITE" id="PS50929">
    <property type="entry name" value="ABC_TM1F"/>
    <property type="match status" value="1"/>
</dbReference>
<dbReference type="InterPro" id="IPR017871">
    <property type="entry name" value="ABC_transporter-like_CS"/>
</dbReference>
<dbReference type="SUPFAM" id="SSF52540">
    <property type="entry name" value="P-loop containing nucleoside triphosphate hydrolases"/>
    <property type="match status" value="1"/>
</dbReference>
<dbReference type="InterPro" id="IPR039421">
    <property type="entry name" value="Type_1_exporter"/>
</dbReference>
<gene>
    <name evidence="10" type="ORF">AB8S08_02670</name>
</gene>
<dbReference type="PANTHER" id="PTHR24221">
    <property type="entry name" value="ATP-BINDING CASSETTE SUB-FAMILY B"/>
    <property type="match status" value="1"/>
</dbReference>
<feature type="transmembrane region" description="Helical" evidence="7">
    <location>
        <begin position="168"/>
        <end position="189"/>
    </location>
</feature>
<dbReference type="PROSITE" id="PS50893">
    <property type="entry name" value="ABC_TRANSPORTER_2"/>
    <property type="match status" value="1"/>
</dbReference>
<keyword evidence="2 7" id="KW-0812">Transmembrane</keyword>
<feature type="domain" description="ABC transporter" evidence="8">
    <location>
        <begin position="374"/>
        <end position="580"/>
    </location>
</feature>
<organism evidence="10">
    <name type="scientific">Pseudidiomarina sp. PP-1MA</name>
    <dbReference type="NCBI Taxonomy" id="3237706"/>
    <lineage>
        <taxon>Bacteria</taxon>
        <taxon>Pseudomonadati</taxon>
        <taxon>Pseudomonadota</taxon>
        <taxon>Gammaproteobacteria</taxon>
        <taxon>Alteromonadales</taxon>
        <taxon>Idiomarinaceae</taxon>
        <taxon>Pseudidiomarina</taxon>
    </lineage>
</organism>
<evidence type="ECO:0000256" key="7">
    <source>
        <dbReference type="SAM" id="Phobius"/>
    </source>
</evidence>